<name>A0A6M0S0I0_9CYAN</name>
<keyword evidence="2" id="KW-0229">DNA integration</keyword>
<dbReference type="PROSITE" id="PS51898">
    <property type="entry name" value="TYR_RECOMBINASE"/>
    <property type="match status" value="1"/>
</dbReference>
<comment type="similarity">
    <text evidence="1">Belongs to the 'phage' integrase family.</text>
</comment>
<proteinExistence type="inferred from homology"/>
<evidence type="ECO:0000259" key="5">
    <source>
        <dbReference type="PROSITE" id="PS51898"/>
    </source>
</evidence>
<dbReference type="Gene3D" id="1.10.150.130">
    <property type="match status" value="1"/>
</dbReference>
<dbReference type="EMBL" id="QZCE01000001">
    <property type="protein sequence ID" value="NEZ61968.1"/>
    <property type="molecule type" value="Genomic_DNA"/>
</dbReference>
<dbReference type="InterPro" id="IPR022000">
    <property type="entry name" value="Min27-like_integrase_DNA_bind"/>
</dbReference>
<evidence type="ECO:0000256" key="3">
    <source>
        <dbReference type="ARBA" id="ARBA00023125"/>
    </source>
</evidence>
<gene>
    <name evidence="6" type="ORF">D0962_04130</name>
</gene>
<dbReference type="PANTHER" id="PTHR30629:SF2">
    <property type="entry name" value="PROPHAGE INTEGRASE INTS-RELATED"/>
    <property type="match status" value="1"/>
</dbReference>
<sequence length="364" mass="42249">MPRTPKGDVSITNKDGMIQLYWRYQGKRRYLSLGLRYDPINIEVAKRRASQIKLDIASGHYDETLERYRSNRTSSESLGAVELFEKFIEWKSQRVQPRTLDKYRGLVTWLREFFGDRVADEDSATEFLSWLHENLEPITVRERLVLLRAGWKWDLGKKLVDSNPWADLHVRKPPTQPARPFTKEEVKQILEGFENNRYYCYYTNYVRFRFSTGFRSGEINGLRWRHFNADFTIVWIGESHTHGEFKDTKTGKAREVKLSASLAEMLRSQMTESDSDPDDLVFPAPKGGPIHEGNFAKRAWKTVLSDAGIAYQKPYNTRHTFVSHALEAGMSPMEVAKITGHDVRTLYDNYAGLIKSHPTTPELF</sequence>
<evidence type="ECO:0000313" key="6">
    <source>
        <dbReference type="EMBL" id="NEZ61968.1"/>
    </source>
</evidence>
<dbReference type="PANTHER" id="PTHR30629">
    <property type="entry name" value="PROPHAGE INTEGRASE"/>
    <property type="match status" value="1"/>
</dbReference>
<dbReference type="CDD" id="cd00796">
    <property type="entry name" value="INT_Rci_Hp1_C"/>
    <property type="match status" value="1"/>
</dbReference>
<dbReference type="GO" id="GO:0003677">
    <property type="term" value="F:DNA binding"/>
    <property type="evidence" value="ECO:0007669"/>
    <property type="project" value="UniProtKB-KW"/>
</dbReference>
<dbReference type="Proteomes" id="UP000473574">
    <property type="component" value="Unassembled WGS sequence"/>
</dbReference>
<dbReference type="Gene3D" id="1.10.443.10">
    <property type="entry name" value="Intergrase catalytic core"/>
    <property type="match status" value="1"/>
</dbReference>
<dbReference type="InterPro" id="IPR010998">
    <property type="entry name" value="Integrase_recombinase_N"/>
</dbReference>
<dbReference type="InterPro" id="IPR050808">
    <property type="entry name" value="Phage_Integrase"/>
</dbReference>
<dbReference type="Pfam" id="PF00589">
    <property type="entry name" value="Phage_integrase"/>
    <property type="match status" value="1"/>
</dbReference>
<feature type="domain" description="Tyr recombinase" evidence="5">
    <location>
        <begin position="176"/>
        <end position="364"/>
    </location>
</feature>
<dbReference type="InterPro" id="IPR011010">
    <property type="entry name" value="DNA_brk_join_enz"/>
</dbReference>
<dbReference type="GO" id="GO:0006310">
    <property type="term" value="P:DNA recombination"/>
    <property type="evidence" value="ECO:0007669"/>
    <property type="project" value="UniProtKB-KW"/>
</dbReference>
<dbReference type="InterPro" id="IPR002104">
    <property type="entry name" value="Integrase_catalytic"/>
</dbReference>
<dbReference type="GO" id="GO:0015074">
    <property type="term" value="P:DNA integration"/>
    <property type="evidence" value="ECO:0007669"/>
    <property type="project" value="UniProtKB-KW"/>
</dbReference>
<reference evidence="6 7" key="1">
    <citation type="journal article" date="2020" name="Microb. Ecol.">
        <title>Ecogenomics of the Marine Benthic Filamentous Cyanobacterium Adonisia.</title>
        <authorList>
            <person name="Walter J.M."/>
            <person name="Coutinho F.H."/>
            <person name="Leomil L."/>
            <person name="Hargreaves P.I."/>
            <person name="Campeao M.E."/>
            <person name="Vieira V.V."/>
            <person name="Silva B.S."/>
            <person name="Fistarol G.O."/>
            <person name="Salomon P.S."/>
            <person name="Sawabe T."/>
            <person name="Mino S."/>
            <person name="Hosokawa M."/>
            <person name="Miyashita H."/>
            <person name="Maruyama F."/>
            <person name="van Verk M.C."/>
            <person name="Dutilh B.E."/>
            <person name="Thompson C.C."/>
            <person name="Thompson F.L."/>
        </authorList>
    </citation>
    <scope>NUCLEOTIDE SEQUENCE [LARGE SCALE GENOMIC DNA]</scope>
    <source>
        <strain evidence="6 7">CCMR0082</strain>
    </source>
</reference>
<evidence type="ECO:0000256" key="1">
    <source>
        <dbReference type="ARBA" id="ARBA00008857"/>
    </source>
</evidence>
<organism evidence="6 7">
    <name type="scientific">Adonisia turfae CCMR0082</name>
    <dbReference type="NCBI Taxonomy" id="2304604"/>
    <lineage>
        <taxon>Bacteria</taxon>
        <taxon>Bacillati</taxon>
        <taxon>Cyanobacteriota</taxon>
        <taxon>Adonisia</taxon>
        <taxon>Adonisia turfae</taxon>
    </lineage>
</organism>
<dbReference type="Pfam" id="PF12167">
    <property type="entry name" value="Arm-DNA-bind_2"/>
    <property type="match status" value="1"/>
</dbReference>
<dbReference type="SUPFAM" id="SSF56349">
    <property type="entry name" value="DNA breaking-rejoining enzymes"/>
    <property type="match status" value="1"/>
</dbReference>
<evidence type="ECO:0000256" key="2">
    <source>
        <dbReference type="ARBA" id="ARBA00022908"/>
    </source>
</evidence>
<comment type="caution">
    <text evidence="6">The sequence shown here is derived from an EMBL/GenBank/DDBJ whole genome shotgun (WGS) entry which is preliminary data.</text>
</comment>
<evidence type="ECO:0000256" key="4">
    <source>
        <dbReference type="ARBA" id="ARBA00023172"/>
    </source>
</evidence>
<keyword evidence="4" id="KW-0233">DNA recombination</keyword>
<dbReference type="InterPro" id="IPR013762">
    <property type="entry name" value="Integrase-like_cat_sf"/>
</dbReference>
<protein>
    <submittedName>
        <fullName evidence="6">DUF3596 domain-containing protein</fullName>
    </submittedName>
</protein>
<keyword evidence="3" id="KW-0238">DNA-binding</keyword>
<dbReference type="AlphaFoldDB" id="A0A6M0S0I0"/>
<evidence type="ECO:0000313" key="7">
    <source>
        <dbReference type="Proteomes" id="UP000473574"/>
    </source>
</evidence>
<accession>A0A6M0S0I0</accession>
<dbReference type="RefSeq" id="WP_163660042.1">
    <property type="nucleotide sequence ID" value="NZ_QZCE01000001.1"/>
</dbReference>